<keyword evidence="12" id="KW-1185">Reference proteome</keyword>
<feature type="cross-link" description="Glycyl lysine isopeptide (Lys-Gly) (interchain with G-Cter in SUMO2)" evidence="8">
    <location>
        <position position="156"/>
    </location>
</feature>
<feature type="binding site" evidence="7">
    <location>
        <position position="172"/>
    </location>
    <ligand>
        <name>ATP</name>
        <dbReference type="ChEBI" id="CHEBI:30616"/>
    </ligand>
</feature>
<feature type="compositionally biased region" description="Polar residues" evidence="9">
    <location>
        <begin position="1657"/>
        <end position="1672"/>
    </location>
</feature>
<organism evidence="11 12">
    <name type="scientific">Astrephomene gubernaculifera</name>
    <dbReference type="NCBI Taxonomy" id="47775"/>
    <lineage>
        <taxon>Eukaryota</taxon>
        <taxon>Viridiplantae</taxon>
        <taxon>Chlorophyta</taxon>
        <taxon>core chlorophytes</taxon>
        <taxon>Chlorophyceae</taxon>
        <taxon>CS clade</taxon>
        <taxon>Chlamydomonadales</taxon>
        <taxon>Astrephomenaceae</taxon>
        <taxon>Astrephomene</taxon>
    </lineage>
</organism>
<dbReference type="SMART" id="SM00220">
    <property type="entry name" value="S_TKc"/>
    <property type="match status" value="1"/>
</dbReference>
<dbReference type="InterPro" id="IPR000719">
    <property type="entry name" value="Prot_kinase_dom"/>
</dbReference>
<dbReference type="PANTHER" id="PTHR24350">
    <property type="entry name" value="SERINE/THREONINE-PROTEIN KINASE IAL-RELATED"/>
    <property type="match status" value="1"/>
</dbReference>
<feature type="region of interest" description="Disordered" evidence="9">
    <location>
        <begin position="1270"/>
        <end position="1306"/>
    </location>
</feature>
<feature type="compositionally biased region" description="Low complexity" evidence="9">
    <location>
        <begin position="1413"/>
        <end position="1434"/>
    </location>
</feature>
<dbReference type="InterPro" id="IPR008271">
    <property type="entry name" value="Ser/Thr_kinase_AS"/>
</dbReference>
<feature type="region of interest" description="Disordered" evidence="9">
    <location>
        <begin position="681"/>
        <end position="739"/>
    </location>
</feature>
<evidence type="ECO:0000256" key="8">
    <source>
        <dbReference type="PIRSR" id="PIRSR630616-3"/>
    </source>
</evidence>
<feature type="active site" description="Proton acceptor" evidence="6">
    <location>
        <position position="154"/>
    </location>
</feature>
<feature type="region of interest" description="Disordered" evidence="9">
    <location>
        <begin position="760"/>
        <end position="779"/>
    </location>
</feature>
<evidence type="ECO:0000256" key="1">
    <source>
        <dbReference type="ARBA" id="ARBA00022527"/>
    </source>
</evidence>
<feature type="compositionally biased region" description="Low complexity" evidence="9">
    <location>
        <begin position="1365"/>
        <end position="1389"/>
    </location>
</feature>
<feature type="compositionally biased region" description="Low complexity" evidence="9">
    <location>
        <begin position="1647"/>
        <end position="1656"/>
    </location>
</feature>
<keyword evidence="1" id="KW-0723">Serine/threonine-protein kinase</keyword>
<evidence type="ECO:0000256" key="7">
    <source>
        <dbReference type="PIRSR" id="PIRSR630616-2"/>
    </source>
</evidence>
<feature type="region of interest" description="Disordered" evidence="9">
    <location>
        <begin position="785"/>
        <end position="811"/>
    </location>
</feature>
<feature type="region of interest" description="Disordered" evidence="9">
    <location>
        <begin position="1632"/>
        <end position="1672"/>
    </location>
</feature>
<dbReference type="PROSITE" id="PS50011">
    <property type="entry name" value="PROTEIN_KINASE_DOM"/>
    <property type="match status" value="1"/>
</dbReference>
<gene>
    <name evidence="11" type="ORF">Agub_g11855</name>
</gene>
<feature type="region of interest" description="Disordered" evidence="9">
    <location>
        <begin position="1583"/>
        <end position="1608"/>
    </location>
</feature>
<dbReference type="Proteomes" id="UP001054857">
    <property type="component" value="Unassembled WGS sequence"/>
</dbReference>
<dbReference type="FunFam" id="1.10.510.10:FF:000813">
    <property type="entry name" value="Aurora-like kinase"/>
    <property type="match status" value="1"/>
</dbReference>
<feature type="compositionally biased region" description="Low complexity" evidence="9">
    <location>
        <begin position="1585"/>
        <end position="1597"/>
    </location>
</feature>
<keyword evidence="4" id="KW-0418">Kinase</keyword>
<proteinExistence type="predicted"/>
<feature type="domain" description="Protein kinase" evidence="10">
    <location>
        <begin position="30"/>
        <end position="295"/>
    </location>
</feature>
<dbReference type="InterPro" id="IPR030616">
    <property type="entry name" value="Aur-like"/>
</dbReference>
<dbReference type="FunFam" id="3.30.200.20:FF:000042">
    <property type="entry name" value="Aurora kinase A"/>
    <property type="match status" value="1"/>
</dbReference>
<feature type="region of interest" description="Disordered" evidence="9">
    <location>
        <begin position="1197"/>
        <end position="1226"/>
    </location>
</feature>
<feature type="binding site" evidence="7">
    <location>
        <begin position="107"/>
        <end position="109"/>
    </location>
    <ligand>
        <name>ATP</name>
        <dbReference type="ChEBI" id="CHEBI:30616"/>
    </ligand>
</feature>
<protein>
    <recommendedName>
        <fullName evidence="10">Protein kinase domain-containing protein</fullName>
    </recommendedName>
</protein>
<feature type="compositionally biased region" description="Gly residues" evidence="9">
    <location>
        <begin position="1398"/>
        <end position="1412"/>
    </location>
</feature>
<keyword evidence="5 7" id="KW-0067">ATP-binding</keyword>
<feature type="compositionally biased region" description="Low complexity" evidence="9">
    <location>
        <begin position="681"/>
        <end position="710"/>
    </location>
</feature>
<dbReference type="GO" id="GO:0005524">
    <property type="term" value="F:ATP binding"/>
    <property type="evidence" value="ECO:0007669"/>
    <property type="project" value="UniProtKB-KW"/>
</dbReference>
<comment type="caution">
    <text evidence="11">The sequence shown here is derived from an EMBL/GenBank/DDBJ whole genome shotgun (WGS) entry which is preliminary data.</text>
</comment>
<accession>A0AAD3DZ48</accession>
<evidence type="ECO:0000256" key="3">
    <source>
        <dbReference type="ARBA" id="ARBA00022741"/>
    </source>
</evidence>
<evidence type="ECO:0000256" key="9">
    <source>
        <dbReference type="SAM" id="MobiDB-lite"/>
    </source>
</evidence>
<dbReference type="PROSITE" id="PS00108">
    <property type="entry name" value="PROTEIN_KINASE_ST"/>
    <property type="match status" value="1"/>
</dbReference>
<dbReference type="Gene3D" id="1.10.510.10">
    <property type="entry name" value="Transferase(Phosphotransferase) domain 1"/>
    <property type="match status" value="1"/>
</dbReference>
<feature type="region of interest" description="Disordered" evidence="9">
    <location>
        <begin position="1365"/>
        <end position="1434"/>
    </location>
</feature>
<feature type="region of interest" description="Disordered" evidence="9">
    <location>
        <begin position="841"/>
        <end position="860"/>
    </location>
</feature>
<evidence type="ECO:0000313" key="11">
    <source>
        <dbReference type="EMBL" id="GFR49704.1"/>
    </source>
</evidence>
<keyword evidence="3 7" id="KW-0547">Nucleotide-binding</keyword>
<evidence type="ECO:0000256" key="4">
    <source>
        <dbReference type="ARBA" id="ARBA00022777"/>
    </source>
</evidence>
<name>A0AAD3DZ48_9CHLO</name>
<keyword evidence="2" id="KW-0808">Transferase</keyword>
<dbReference type="EMBL" id="BMAR01000032">
    <property type="protein sequence ID" value="GFR49704.1"/>
    <property type="molecule type" value="Genomic_DNA"/>
</dbReference>
<evidence type="ECO:0000256" key="5">
    <source>
        <dbReference type="ARBA" id="ARBA00022840"/>
    </source>
</evidence>
<dbReference type="Pfam" id="PF00069">
    <property type="entry name" value="Pkinase"/>
    <property type="match status" value="1"/>
</dbReference>
<evidence type="ECO:0000256" key="2">
    <source>
        <dbReference type="ARBA" id="ARBA00022679"/>
    </source>
</evidence>
<feature type="binding site" evidence="7">
    <location>
        <position position="59"/>
    </location>
    <ligand>
        <name>ATP</name>
        <dbReference type="ChEBI" id="CHEBI:30616"/>
    </ligand>
</feature>
<feature type="compositionally biased region" description="Low complexity" evidence="9">
    <location>
        <begin position="1270"/>
        <end position="1288"/>
    </location>
</feature>
<evidence type="ECO:0000259" key="10">
    <source>
        <dbReference type="PROSITE" id="PS50011"/>
    </source>
</evidence>
<evidence type="ECO:0000256" key="6">
    <source>
        <dbReference type="PIRSR" id="PIRSR630616-1"/>
    </source>
</evidence>
<dbReference type="GO" id="GO:0004674">
    <property type="term" value="F:protein serine/threonine kinase activity"/>
    <property type="evidence" value="ECO:0007669"/>
    <property type="project" value="UniProtKB-KW"/>
</dbReference>
<reference evidence="11 12" key="1">
    <citation type="journal article" date="2021" name="Sci. Rep.">
        <title>Genome sequencing of the multicellular alga Astrephomene provides insights into convergent evolution of germ-soma differentiation.</title>
        <authorList>
            <person name="Yamashita S."/>
            <person name="Yamamoto K."/>
            <person name="Matsuzaki R."/>
            <person name="Suzuki S."/>
            <person name="Yamaguchi H."/>
            <person name="Hirooka S."/>
            <person name="Minakuchi Y."/>
            <person name="Miyagishima S."/>
            <person name="Kawachi M."/>
            <person name="Toyoda A."/>
            <person name="Nozaki H."/>
        </authorList>
    </citation>
    <scope>NUCLEOTIDE SEQUENCE [LARGE SCALE GENOMIC DNA]</scope>
    <source>
        <strain evidence="11 12">NIES-4017</strain>
    </source>
</reference>
<dbReference type="InterPro" id="IPR011009">
    <property type="entry name" value="Kinase-like_dom_sf"/>
</dbReference>
<sequence length="1672" mass="169652">MQGFPSRLLALCENCPRAMLNREYWSIKDFALVKEVGSGAASTVYYALCRKSTKPVAIKMYNKSKLSKLNRRQVEREINIHSSLSHPHIIDFYAAFEDDERIYLVQEYAAGGDLFDDVKRRGGRLPEREVVQQVLYPYLTALAYLHARGIIHRDIKPENTVFTRERVMKVTDFGLAINATTERPVTRLGTLDYMAPEVLRCPDKHAPEDNKDRVDLEYDTSVDAWAMGVLAYELVVGRPPFGMSCREATMRAIVSAAPSLPDWMSPAAADFIRTALQRTPGRRSPVAQLLEHPWIVGHMRSLQPQHTPRGLFCGAQASAASVYTSSVAAATSTTTTSAITAAVGFASSGGAPCGPASAASARSLYYHPGGLDTHPHPHYNHPHHRQHYQHQHHLLVPSQNNACSVSNSDLGVMAVASGGGTASAASMYGNVAAAAAAVVEAAAASAMVGTVYNSDQRPAKRQVQRCQSAQLGGGDVGVGSSSSTLAAMDGGGLAAGMHQGHTAAAAAASGHRPYDAMSYWVTDGNGFCRDPFVGLGGGGGGGFGANAGDSASRTHEPYAPAGAAAAADVAGAAGGSVAREFYQSQLARAGSSCLATQQQQHLLDQRISLVQQQDQQQQRVLQQQQQLASQQRSDQQYLVQEQQNLQFQQRYYREQQQQQQAQQQQVQQQQQQHAYQVSQQRLQQQQQQRNMQEAPLATAASTAAVQAPSPNAHLSQMPPCSLSVSGESGGGSANGVEPSVPPLTAADYYRLHLEDVRSMWDSGSRGEPGPASARSPINRGLSRSFAARPTGHRSGSVTGGNGSNDSHTDMAGAAVGANPAYVDTRGSPLKSARLLYRTGSGGAMKRRTPDTRDWDMPAPPGMPLMSHQLQYTSPQKQPSPSGQLAGPVQLTEHGLVASGSAAAATLVAHSSDAFVSPGGAAAFYTGSLAGLAGGVTAQQLAAAAPQPSSPAAMLEGCLGAGGLAAAAAAMTPSTSLAWQLSGSLSFTARGSHGARPSRLSRAFRRVESMEHRDHGRGSDDCPGSSAAVGGGAGCSLPLPAMACNSAASAAMAAMDQLSLAPTAVSGDNRGGGGGVAAAATAAPTDASATQPAGTSMGATTAGGTFSSSMCSYGFSAGSGASTVTAAPSAGASVGGSGGCTVYRAPSVTTTGTSYTTANAAAQSMTALGLLLPTILTSASGLTHAACSSSGGVGGAGELRSHPISSPLMTPWATPVNSPAASRGGAGGGALFRATSQSPAFDALLEYMQAEGMLTSSDEAGAAAAGATTTAASAAGGPLPGLRLAPGSSRDAGGGMEGAFWGPAQSGGGSARAAAAIPCDWPTPMNVDGGSGIGAHAAVAVPMGQQPTTPKDGWAAAWAAAMASGGNASSGYPRATTTSPTQATTSSPFARSFSIPTHGGSGGATGAAGGGMGPSMHMPSPLGRDQPQQQARAAAVQQLLRSRSLNRFQLEQMGLGTAGAGTGVCGPQGPMAPAAVAGLSLCCASPTGAVAASGGFAGTAPFGVNAGVAGTAGTAMDGDTRATGGVPDASTAATASWSQQSEMCVATEGGGGGEGCSSVGFGNRHGPQAFAISAGATPLRGLSYAQHPYHSSQPHHQPNMGPPSASQRYPGAVGDGHMGMGMSSNAGCFHTPGSTLPSVPSPLGLRCSSGSQPSSSSEEMTGTPQGKGTASGS</sequence>
<evidence type="ECO:0000313" key="12">
    <source>
        <dbReference type="Proteomes" id="UP001054857"/>
    </source>
</evidence>
<feature type="binding site" evidence="7">
    <location>
        <begin position="158"/>
        <end position="159"/>
    </location>
    <ligand>
        <name>ATP</name>
        <dbReference type="ChEBI" id="CHEBI:30616"/>
    </ligand>
</feature>
<dbReference type="SUPFAM" id="SSF56112">
    <property type="entry name" value="Protein kinase-like (PK-like)"/>
    <property type="match status" value="1"/>
</dbReference>